<dbReference type="GO" id="GO:0003677">
    <property type="term" value="F:DNA binding"/>
    <property type="evidence" value="ECO:0007669"/>
    <property type="project" value="UniProtKB-KW"/>
</dbReference>
<dbReference type="GO" id="GO:0003700">
    <property type="term" value="F:DNA-binding transcription factor activity"/>
    <property type="evidence" value="ECO:0007669"/>
    <property type="project" value="TreeGrafter"/>
</dbReference>
<evidence type="ECO:0000259" key="6">
    <source>
        <dbReference type="PROSITE" id="PS51078"/>
    </source>
</evidence>
<dbReference type="AlphaFoldDB" id="A0A1S8CRJ7"/>
<dbReference type="PROSITE" id="PS51077">
    <property type="entry name" value="HTH_ICLR"/>
    <property type="match status" value="1"/>
</dbReference>
<feature type="domain" description="HTH iclR-type" evidence="5">
    <location>
        <begin position="32"/>
        <end position="93"/>
    </location>
</feature>
<sequence length="277" mass="30047">MTRHSSPDAASEDHSFVAGSSNDPFKGDPNFMTSLARGLEVIQAFTPQRRLMSISQISQKTGIPRAAVRRCLYTLTKLGFVYAQDGKNFELRPRILTLGHPYLASTPLAKATQPVLKHISQMLNESCSIATLDGDDILYIARASSSRIMSIDLDIGSRLPAFATSMGRVLIAHLPPEALNNYLKRVSLVRYTQHTIASVSSLKEELKKVRAQGYAINDQELEIGLRSIAVPLLAADGSVSAALNVGVQAGLVPIAELTERILPVLRDGAQELSLLLS</sequence>
<dbReference type="SUPFAM" id="SSF46785">
    <property type="entry name" value="Winged helix' DNA-binding domain"/>
    <property type="match status" value="1"/>
</dbReference>
<dbReference type="InterPro" id="IPR050707">
    <property type="entry name" value="HTH_MetabolicPath_Reg"/>
</dbReference>
<dbReference type="GO" id="GO:0046278">
    <property type="term" value="P:3,4-dihydroxybenzoate metabolic process"/>
    <property type="evidence" value="ECO:0007669"/>
    <property type="project" value="InterPro"/>
</dbReference>
<evidence type="ECO:0000256" key="1">
    <source>
        <dbReference type="ARBA" id="ARBA00023015"/>
    </source>
</evidence>
<evidence type="ECO:0000256" key="2">
    <source>
        <dbReference type="ARBA" id="ARBA00023125"/>
    </source>
</evidence>
<proteinExistence type="predicted"/>
<evidence type="ECO:0000259" key="5">
    <source>
        <dbReference type="PROSITE" id="PS51077"/>
    </source>
</evidence>
<dbReference type="InterPro" id="IPR036388">
    <property type="entry name" value="WH-like_DNA-bd_sf"/>
</dbReference>
<keyword evidence="3" id="KW-0804">Transcription</keyword>
<keyword evidence="2" id="KW-0238">DNA-binding</keyword>
<dbReference type="PROSITE" id="PS51078">
    <property type="entry name" value="ICLR_ED"/>
    <property type="match status" value="1"/>
</dbReference>
<reference evidence="7 8" key="1">
    <citation type="submission" date="2016-11" db="EMBL/GenBank/DDBJ databases">
        <title>Rahnella oryzae sp. nov., isolated from rice root.</title>
        <authorList>
            <person name="Zhang X.-X."/>
            <person name="Zhang J."/>
        </authorList>
    </citation>
    <scope>NUCLEOTIDE SEQUENCE [LARGE SCALE GENOMIC DNA]</scope>
    <source>
        <strain evidence="7 8">J11-6</strain>
    </source>
</reference>
<accession>A0A1S8CRJ7</accession>
<evidence type="ECO:0000313" key="7">
    <source>
        <dbReference type="EMBL" id="OMQ27271.1"/>
    </source>
</evidence>
<dbReference type="Proteomes" id="UP000216021">
    <property type="component" value="Unassembled WGS sequence"/>
</dbReference>
<dbReference type="Gene3D" id="3.30.450.40">
    <property type="match status" value="1"/>
</dbReference>
<dbReference type="STRING" id="2034155.BMI79_02795"/>
<dbReference type="Pfam" id="PF01614">
    <property type="entry name" value="IclR_C"/>
    <property type="match status" value="1"/>
</dbReference>
<dbReference type="SUPFAM" id="SSF55781">
    <property type="entry name" value="GAF domain-like"/>
    <property type="match status" value="1"/>
</dbReference>
<protein>
    <submittedName>
        <fullName evidence="7">IclR family transcriptional regulator</fullName>
    </submittedName>
</protein>
<evidence type="ECO:0000313" key="8">
    <source>
        <dbReference type="Proteomes" id="UP000216021"/>
    </source>
</evidence>
<dbReference type="PANTHER" id="PTHR30136:SF34">
    <property type="entry name" value="TRANSCRIPTIONAL REGULATOR"/>
    <property type="match status" value="1"/>
</dbReference>
<dbReference type="GO" id="GO:0045892">
    <property type="term" value="P:negative regulation of DNA-templated transcription"/>
    <property type="evidence" value="ECO:0007669"/>
    <property type="project" value="TreeGrafter"/>
</dbReference>
<dbReference type="EMBL" id="MOXD01000001">
    <property type="protein sequence ID" value="OMQ27271.1"/>
    <property type="molecule type" value="Genomic_DNA"/>
</dbReference>
<dbReference type="PANTHER" id="PTHR30136">
    <property type="entry name" value="HELIX-TURN-HELIX TRANSCRIPTIONAL REGULATOR, ICLR FAMILY"/>
    <property type="match status" value="1"/>
</dbReference>
<dbReference type="GO" id="GO:0045893">
    <property type="term" value="P:positive regulation of DNA-templated transcription"/>
    <property type="evidence" value="ECO:0007669"/>
    <property type="project" value="InterPro"/>
</dbReference>
<dbReference type="OrthoDB" id="9807558at2"/>
<dbReference type="InterPro" id="IPR029016">
    <property type="entry name" value="GAF-like_dom_sf"/>
</dbReference>
<dbReference type="Gene3D" id="1.10.10.10">
    <property type="entry name" value="Winged helix-like DNA-binding domain superfamily/Winged helix DNA-binding domain"/>
    <property type="match status" value="1"/>
</dbReference>
<keyword evidence="8" id="KW-1185">Reference proteome</keyword>
<feature type="domain" description="IclR-ED" evidence="6">
    <location>
        <begin position="94"/>
        <end position="277"/>
    </location>
</feature>
<dbReference type="InterPro" id="IPR012794">
    <property type="entry name" value="PcaR_PcaU"/>
</dbReference>
<comment type="caution">
    <text evidence="7">The sequence shown here is derived from an EMBL/GenBank/DDBJ whole genome shotgun (WGS) entry which is preliminary data.</text>
</comment>
<organism evidence="7 8">
    <name type="scientific">Serratia oryzae</name>
    <dbReference type="NCBI Taxonomy" id="2034155"/>
    <lineage>
        <taxon>Bacteria</taxon>
        <taxon>Pseudomonadati</taxon>
        <taxon>Pseudomonadota</taxon>
        <taxon>Gammaproteobacteria</taxon>
        <taxon>Enterobacterales</taxon>
        <taxon>Yersiniaceae</taxon>
        <taxon>Serratia</taxon>
    </lineage>
</organism>
<dbReference type="InterPro" id="IPR005471">
    <property type="entry name" value="Tscrpt_reg_IclR_N"/>
</dbReference>
<keyword evidence="1" id="KW-0805">Transcription regulation</keyword>
<name>A0A1S8CRJ7_9GAMM</name>
<evidence type="ECO:0000256" key="4">
    <source>
        <dbReference type="SAM" id="MobiDB-lite"/>
    </source>
</evidence>
<dbReference type="SMART" id="SM00346">
    <property type="entry name" value="HTH_ICLR"/>
    <property type="match status" value="1"/>
</dbReference>
<dbReference type="NCBIfam" id="TIGR02431">
    <property type="entry name" value="pcaR_pcaU"/>
    <property type="match status" value="1"/>
</dbReference>
<evidence type="ECO:0000256" key="3">
    <source>
        <dbReference type="ARBA" id="ARBA00023163"/>
    </source>
</evidence>
<feature type="region of interest" description="Disordered" evidence="4">
    <location>
        <begin position="1"/>
        <end position="25"/>
    </location>
</feature>
<dbReference type="Pfam" id="PF09339">
    <property type="entry name" value="HTH_IclR"/>
    <property type="match status" value="1"/>
</dbReference>
<dbReference type="RefSeq" id="WP_076940306.1">
    <property type="nucleotide sequence ID" value="NZ_MOXD01000001.1"/>
</dbReference>
<dbReference type="InterPro" id="IPR036390">
    <property type="entry name" value="WH_DNA-bd_sf"/>
</dbReference>
<dbReference type="InterPro" id="IPR014757">
    <property type="entry name" value="Tscrpt_reg_IclR_C"/>
</dbReference>
<gene>
    <name evidence="7" type="ORF">BMI79_02795</name>
</gene>